<accession>F9W1U5</accession>
<dbReference type="STRING" id="1027371.GOALK_117_00660"/>
<dbReference type="AlphaFoldDB" id="F9W1U5"/>
<comment type="caution">
    <text evidence="3">The sequence shown here is derived from an EMBL/GenBank/DDBJ whole genome shotgun (WGS) entry which is preliminary data.</text>
</comment>
<proteinExistence type="predicted"/>
<feature type="region of interest" description="Disordered" evidence="1">
    <location>
        <begin position="152"/>
        <end position="171"/>
    </location>
</feature>
<keyword evidence="2" id="KW-0812">Transmembrane</keyword>
<dbReference type="Proteomes" id="UP000003558">
    <property type="component" value="Unassembled WGS sequence"/>
</dbReference>
<sequence>MISPPISPLTHFAPAPLTLGRLMSATLSSRTRLRLVRAVLAGMLVATGIGLGAFNAWWVALSFGVPLVFLGIAISPRASRVSELPEFRRGVTRDAPQIEVGALTRSSLGAEDMQPTMVTATVNPPNDTAYEARWITSMSKGHFQALASSPFTTLPPDQLPPRDQTDTPEFDDHPGRWAVIYPAVTLVTAVALLFGVAESWTISVPSMPSFGSAVDIDDADDAEATLAERHQRLLDEIVDYLGPGATRNLLRLSYNLDSTSDQAIVFDPTNGRATNINVWDGGSNASATRTMDRADKTFDAASINPGSLGDIVGSMHAEVTPIVPDAQLDGFEIRRPAANEPVVLTGSFDPGDAFIHDVEIEARSDGTVATFFDPADFDTAFAVGRAALPLAGIAPNAAALDQFVIRGIADNTPIISASSIQNSGGVLMQYRTSTSDGQIVIVPGKFPAVSGVEGSYRPDGFSFDAISPRLFDRVRDDAMKRGSVPDYDHGAVAIDVIEPHLRDDTAFVIRIEMARVDASKGMYSLDGQFIKAAHY</sequence>
<name>F9W1U5_9ACTN</name>
<keyword evidence="2" id="KW-1133">Transmembrane helix</keyword>
<feature type="transmembrane region" description="Helical" evidence="2">
    <location>
        <begin position="35"/>
        <end position="54"/>
    </location>
</feature>
<evidence type="ECO:0000313" key="4">
    <source>
        <dbReference type="Proteomes" id="UP000003558"/>
    </source>
</evidence>
<dbReference type="eggNOG" id="ENOG5033RHA">
    <property type="taxonomic scope" value="Bacteria"/>
</dbReference>
<evidence type="ECO:0000256" key="2">
    <source>
        <dbReference type="SAM" id="Phobius"/>
    </source>
</evidence>
<evidence type="ECO:0000256" key="1">
    <source>
        <dbReference type="SAM" id="MobiDB-lite"/>
    </source>
</evidence>
<organism evidence="3 4">
    <name type="scientific">Gordonia alkanivorans NBRC 16433</name>
    <dbReference type="NCBI Taxonomy" id="1027371"/>
    <lineage>
        <taxon>Bacteria</taxon>
        <taxon>Bacillati</taxon>
        <taxon>Actinomycetota</taxon>
        <taxon>Actinomycetes</taxon>
        <taxon>Mycobacteriales</taxon>
        <taxon>Gordoniaceae</taxon>
        <taxon>Gordonia</taxon>
    </lineage>
</organism>
<evidence type="ECO:0000313" key="3">
    <source>
        <dbReference type="EMBL" id="GAA14834.1"/>
    </source>
</evidence>
<gene>
    <name evidence="3" type="ORF">GOALK_117_00660</name>
</gene>
<keyword evidence="2" id="KW-0472">Membrane</keyword>
<protein>
    <submittedName>
        <fullName evidence="3">Uncharacterized protein</fullName>
    </submittedName>
</protein>
<dbReference type="EMBL" id="BACI01000117">
    <property type="protein sequence ID" value="GAA14834.1"/>
    <property type="molecule type" value="Genomic_DNA"/>
</dbReference>
<reference evidence="3 4" key="1">
    <citation type="submission" date="2011-05" db="EMBL/GenBank/DDBJ databases">
        <title>Whole genome shotgun sequence of Gordonia alkanivorans NBRC 16433.</title>
        <authorList>
            <person name="Hosoyama A."/>
            <person name="Nakamura S."/>
            <person name="Takarada H."/>
            <person name="Tsuchikane K."/>
            <person name="Yamazaki S."/>
            <person name="Fujita N."/>
        </authorList>
    </citation>
    <scope>NUCLEOTIDE SEQUENCE [LARGE SCALE GENOMIC DNA]</scope>
    <source>
        <strain evidence="3 4">NBRC 16433</strain>
    </source>
</reference>